<dbReference type="PROSITE" id="PS51257">
    <property type="entry name" value="PROKAR_LIPOPROTEIN"/>
    <property type="match status" value="1"/>
</dbReference>
<dbReference type="Proteomes" id="UP000245431">
    <property type="component" value="Chromosome PVE_r2"/>
</dbReference>
<evidence type="ECO:0000313" key="2">
    <source>
        <dbReference type="Proteomes" id="UP000245431"/>
    </source>
</evidence>
<accession>A0A1D3K8M1</accession>
<sequence length="125" mass="14008">MDKLFKAAALMCIAITAGCTEKYEPRETIVETEAKPIKEMYAPNTELERRAYSEGVSQVLTDMKGKMRARERFTWDAPLVQCGVKIPARVVNGMLSPEHEECVQIAPGRFTEEAPTYLPLLGSEK</sequence>
<organism evidence="1 2">
    <name type="scientific">Pseudomonas veronii 1YdBTEX2</name>
    <dbReference type="NCBI Taxonomy" id="1295141"/>
    <lineage>
        <taxon>Bacteria</taxon>
        <taxon>Pseudomonadati</taxon>
        <taxon>Pseudomonadota</taxon>
        <taxon>Gammaproteobacteria</taxon>
        <taxon>Pseudomonadales</taxon>
        <taxon>Pseudomonadaceae</taxon>
        <taxon>Pseudomonas</taxon>
    </lineage>
</organism>
<evidence type="ECO:0000313" key="1">
    <source>
        <dbReference type="EMBL" id="SBW84667.1"/>
    </source>
</evidence>
<dbReference type="EMBL" id="LT599584">
    <property type="protein sequence ID" value="SBW84667.1"/>
    <property type="molecule type" value="Genomic_DNA"/>
</dbReference>
<protein>
    <recommendedName>
        <fullName evidence="3">Lipoprotein</fullName>
    </recommendedName>
</protein>
<gene>
    <name evidence="1" type="ORF">PVE_R2G0641</name>
</gene>
<reference evidence="2" key="1">
    <citation type="submission" date="2016-07" db="EMBL/GenBank/DDBJ databases">
        <authorList>
            <person name="Florea S."/>
            <person name="Webb J.S."/>
            <person name="Jaromczyk J."/>
            <person name="Schardl C.L."/>
        </authorList>
    </citation>
    <scope>NUCLEOTIDE SEQUENCE [LARGE SCALE GENOMIC DNA]</scope>
    <source>
        <strain evidence="2">1YdBTEX2</strain>
    </source>
</reference>
<evidence type="ECO:0008006" key="3">
    <source>
        <dbReference type="Google" id="ProtNLM"/>
    </source>
</evidence>
<name>A0A1D3K8M1_PSEVE</name>
<dbReference type="AlphaFoldDB" id="A0A1D3K8M1"/>
<proteinExistence type="predicted"/>